<protein>
    <submittedName>
        <fullName evidence="1">Uncharacterized protein</fullName>
    </submittedName>
</protein>
<gene>
    <name evidence="1" type="ORF">M5K25_006522</name>
</gene>
<comment type="caution">
    <text evidence="1">The sequence shown here is derived from an EMBL/GenBank/DDBJ whole genome shotgun (WGS) entry which is preliminary data.</text>
</comment>
<evidence type="ECO:0000313" key="2">
    <source>
        <dbReference type="Proteomes" id="UP001552299"/>
    </source>
</evidence>
<sequence>MLPQKKMSGGDLVDLNPKAVAIRRPSLHSIIGPILCSQSLAKLKRYIIQLDRDSPYKEIGKLEDELNMKTAATIDVKNSSTVGRVLHFLNGK</sequence>
<dbReference type="AlphaFoldDB" id="A0ABD0VBH5"/>
<name>A0ABD0VBH5_DENTH</name>
<evidence type="ECO:0000313" key="1">
    <source>
        <dbReference type="EMBL" id="KAL0922532.1"/>
    </source>
</evidence>
<organism evidence="1 2">
    <name type="scientific">Dendrobium thyrsiflorum</name>
    <name type="common">Pinecone-like raceme dendrobium</name>
    <name type="synonym">Orchid</name>
    <dbReference type="NCBI Taxonomy" id="117978"/>
    <lineage>
        <taxon>Eukaryota</taxon>
        <taxon>Viridiplantae</taxon>
        <taxon>Streptophyta</taxon>
        <taxon>Embryophyta</taxon>
        <taxon>Tracheophyta</taxon>
        <taxon>Spermatophyta</taxon>
        <taxon>Magnoliopsida</taxon>
        <taxon>Liliopsida</taxon>
        <taxon>Asparagales</taxon>
        <taxon>Orchidaceae</taxon>
        <taxon>Epidendroideae</taxon>
        <taxon>Malaxideae</taxon>
        <taxon>Dendrobiinae</taxon>
        <taxon>Dendrobium</taxon>
    </lineage>
</organism>
<proteinExistence type="predicted"/>
<dbReference type="Proteomes" id="UP001552299">
    <property type="component" value="Unassembled WGS sequence"/>
</dbReference>
<dbReference type="EMBL" id="JANQDX010000006">
    <property type="protein sequence ID" value="KAL0922532.1"/>
    <property type="molecule type" value="Genomic_DNA"/>
</dbReference>
<accession>A0ABD0VBH5</accession>
<keyword evidence="2" id="KW-1185">Reference proteome</keyword>
<reference evidence="1 2" key="1">
    <citation type="journal article" date="2024" name="Plant Biotechnol. J.">
        <title>Dendrobium thyrsiflorum genome and its molecular insights into genes involved in important horticultural traits.</title>
        <authorList>
            <person name="Chen B."/>
            <person name="Wang J.Y."/>
            <person name="Zheng P.J."/>
            <person name="Li K.L."/>
            <person name="Liang Y.M."/>
            <person name="Chen X.F."/>
            <person name="Zhang C."/>
            <person name="Zhao X."/>
            <person name="He X."/>
            <person name="Zhang G.Q."/>
            <person name="Liu Z.J."/>
            <person name="Xu Q."/>
        </authorList>
    </citation>
    <scope>NUCLEOTIDE SEQUENCE [LARGE SCALE GENOMIC DNA]</scope>
    <source>
        <strain evidence="1">GZMU011</strain>
    </source>
</reference>